<evidence type="ECO:0000313" key="2">
    <source>
        <dbReference type="Proteomes" id="UP001408356"/>
    </source>
</evidence>
<sequence>MPSRSSSTRSSQSNNPKRTVRTLTFHVRRSFSSLRDKFTDLAHFGDARIRPGDAESTWLPLDLRARYNEEVYGYIEAYTFNTRFGMHRDSVECLAPHAVRNAILDRYYEEEREKYWLERGSLSLGTGCGGQVAI</sequence>
<protein>
    <submittedName>
        <fullName evidence="1">Uncharacterized protein</fullName>
    </submittedName>
</protein>
<reference evidence="1 2" key="1">
    <citation type="journal article" date="2024" name="J. Plant Pathol.">
        <title>Sequence and assembly of the genome of Seiridium unicorne, isolate CBS 538.82, causal agent of cypress canker disease.</title>
        <authorList>
            <person name="Scali E."/>
            <person name="Rocca G.D."/>
            <person name="Danti R."/>
            <person name="Garbelotto M."/>
            <person name="Barberini S."/>
            <person name="Baroncelli R."/>
            <person name="Emiliani G."/>
        </authorList>
    </citation>
    <scope>NUCLEOTIDE SEQUENCE [LARGE SCALE GENOMIC DNA]</scope>
    <source>
        <strain evidence="1 2">BM-138-508</strain>
    </source>
</reference>
<evidence type="ECO:0000313" key="1">
    <source>
        <dbReference type="EMBL" id="KAK9414582.1"/>
    </source>
</evidence>
<name>A0ABR2UJ95_9PEZI</name>
<accession>A0ABR2UJ95</accession>
<keyword evidence="2" id="KW-1185">Reference proteome</keyword>
<organism evidence="1 2">
    <name type="scientific">Seiridium unicorne</name>
    <dbReference type="NCBI Taxonomy" id="138068"/>
    <lineage>
        <taxon>Eukaryota</taxon>
        <taxon>Fungi</taxon>
        <taxon>Dikarya</taxon>
        <taxon>Ascomycota</taxon>
        <taxon>Pezizomycotina</taxon>
        <taxon>Sordariomycetes</taxon>
        <taxon>Xylariomycetidae</taxon>
        <taxon>Amphisphaeriales</taxon>
        <taxon>Sporocadaceae</taxon>
        <taxon>Seiridium</taxon>
    </lineage>
</organism>
<dbReference type="Proteomes" id="UP001408356">
    <property type="component" value="Unassembled WGS sequence"/>
</dbReference>
<gene>
    <name evidence="1" type="ORF">SUNI508_11155</name>
</gene>
<proteinExistence type="predicted"/>
<dbReference type="EMBL" id="JARVKF010000425">
    <property type="protein sequence ID" value="KAK9414582.1"/>
    <property type="molecule type" value="Genomic_DNA"/>
</dbReference>
<comment type="caution">
    <text evidence="1">The sequence shown here is derived from an EMBL/GenBank/DDBJ whole genome shotgun (WGS) entry which is preliminary data.</text>
</comment>